<dbReference type="PANTHER" id="PTHR46558:SF4">
    <property type="entry name" value="DNA-BIDING PHAGE PROTEIN"/>
    <property type="match status" value="1"/>
</dbReference>
<dbReference type="InterPro" id="IPR010982">
    <property type="entry name" value="Lambda_DNA-bd_dom_sf"/>
</dbReference>
<accession>X1SE08</accession>
<dbReference type="EMBL" id="BARW01021721">
    <property type="protein sequence ID" value="GAI91203.1"/>
    <property type="molecule type" value="Genomic_DNA"/>
</dbReference>
<comment type="caution">
    <text evidence="3">The sequence shown here is derived from an EMBL/GenBank/DDBJ whole genome shotgun (WGS) entry which is preliminary data.</text>
</comment>
<proteinExistence type="predicted"/>
<feature type="domain" description="HTH cro/C1-type" evidence="2">
    <location>
        <begin position="1"/>
        <end position="55"/>
    </location>
</feature>
<sequence>MKDFREELGLTQQQLADEVGVSRQTIYYLEKGDYNPSLTLSFKLTETFGKSLDTIFYQEPIIKDLLGRKTLDEIEKISEETGINTERIIKLKNLNEEELLKIFNEKELHNISKALGVDFDTLFIKED</sequence>
<keyword evidence="1" id="KW-0238">DNA-binding</keyword>
<dbReference type="PROSITE" id="PS50943">
    <property type="entry name" value="HTH_CROC1"/>
    <property type="match status" value="1"/>
</dbReference>
<reference evidence="3" key="1">
    <citation type="journal article" date="2014" name="Front. Microbiol.">
        <title>High frequency of phylogenetically diverse reductive dehalogenase-homologous genes in deep subseafloor sedimentary metagenomes.</title>
        <authorList>
            <person name="Kawai M."/>
            <person name="Futagami T."/>
            <person name="Toyoda A."/>
            <person name="Takaki Y."/>
            <person name="Nishi S."/>
            <person name="Hori S."/>
            <person name="Arai W."/>
            <person name="Tsubouchi T."/>
            <person name="Morono Y."/>
            <person name="Uchiyama I."/>
            <person name="Ito T."/>
            <person name="Fujiyama A."/>
            <person name="Inagaki F."/>
            <person name="Takami H."/>
        </authorList>
    </citation>
    <scope>NUCLEOTIDE SEQUENCE</scope>
    <source>
        <strain evidence="3">Expedition CK06-06</strain>
    </source>
</reference>
<dbReference type="CDD" id="cd00093">
    <property type="entry name" value="HTH_XRE"/>
    <property type="match status" value="1"/>
</dbReference>
<dbReference type="SMART" id="SM00530">
    <property type="entry name" value="HTH_XRE"/>
    <property type="match status" value="1"/>
</dbReference>
<evidence type="ECO:0000259" key="2">
    <source>
        <dbReference type="PROSITE" id="PS50943"/>
    </source>
</evidence>
<dbReference type="AlphaFoldDB" id="X1SE08"/>
<organism evidence="3">
    <name type="scientific">marine sediment metagenome</name>
    <dbReference type="NCBI Taxonomy" id="412755"/>
    <lineage>
        <taxon>unclassified sequences</taxon>
        <taxon>metagenomes</taxon>
        <taxon>ecological metagenomes</taxon>
    </lineage>
</organism>
<evidence type="ECO:0000313" key="3">
    <source>
        <dbReference type="EMBL" id="GAI91203.1"/>
    </source>
</evidence>
<dbReference type="Pfam" id="PF01381">
    <property type="entry name" value="HTH_3"/>
    <property type="match status" value="1"/>
</dbReference>
<gene>
    <name evidence="3" type="ORF">S12H4_36440</name>
</gene>
<dbReference type="InterPro" id="IPR001387">
    <property type="entry name" value="Cro/C1-type_HTH"/>
</dbReference>
<dbReference type="Gene3D" id="1.10.260.40">
    <property type="entry name" value="lambda repressor-like DNA-binding domains"/>
    <property type="match status" value="1"/>
</dbReference>
<name>X1SE08_9ZZZZ</name>
<dbReference type="GO" id="GO:0003677">
    <property type="term" value="F:DNA binding"/>
    <property type="evidence" value="ECO:0007669"/>
    <property type="project" value="UniProtKB-KW"/>
</dbReference>
<evidence type="ECO:0000256" key="1">
    <source>
        <dbReference type="ARBA" id="ARBA00023125"/>
    </source>
</evidence>
<dbReference type="SUPFAM" id="SSF47413">
    <property type="entry name" value="lambda repressor-like DNA-binding domains"/>
    <property type="match status" value="1"/>
</dbReference>
<dbReference type="PANTHER" id="PTHR46558">
    <property type="entry name" value="TRACRIPTIONAL REGULATORY PROTEIN-RELATED-RELATED"/>
    <property type="match status" value="1"/>
</dbReference>
<protein>
    <recommendedName>
        <fullName evidence="2">HTH cro/C1-type domain-containing protein</fullName>
    </recommendedName>
</protein>